<feature type="transmembrane region" description="Helical" evidence="1">
    <location>
        <begin position="21"/>
        <end position="39"/>
    </location>
</feature>
<dbReference type="GO" id="GO:0016787">
    <property type="term" value="F:hydrolase activity"/>
    <property type="evidence" value="ECO:0007669"/>
    <property type="project" value="UniProtKB-KW"/>
</dbReference>
<organism evidence="2 3">
    <name type="scientific">Rhodopirellula halodulae</name>
    <dbReference type="NCBI Taxonomy" id="2894198"/>
    <lineage>
        <taxon>Bacteria</taxon>
        <taxon>Pseudomonadati</taxon>
        <taxon>Planctomycetota</taxon>
        <taxon>Planctomycetia</taxon>
        <taxon>Pirellulales</taxon>
        <taxon>Pirellulaceae</taxon>
        <taxon>Rhodopirellula</taxon>
    </lineage>
</organism>
<proteinExistence type="predicted"/>
<dbReference type="Gene3D" id="3.40.50.1110">
    <property type="entry name" value="SGNH hydrolase"/>
    <property type="match status" value="1"/>
</dbReference>
<dbReference type="Proteomes" id="UP001430306">
    <property type="component" value="Unassembled WGS sequence"/>
</dbReference>
<evidence type="ECO:0000256" key="1">
    <source>
        <dbReference type="SAM" id="Phobius"/>
    </source>
</evidence>
<dbReference type="InterPro" id="IPR036514">
    <property type="entry name" value="SGNH_hydro_sf"/>
</dbReference>
<accession>A0ABS8NDV7</accession>
<keyword evidence="1" id="KW-0472">Membrane</keyword>
<protein>
    <submittedName>
        <fullName evidence="2">SGNH/GDSL hydrolase family protein</fullName>
    </submittedName>
</protein>
<reference evidence="2" key="1">
    <citation type="submission" date="2021-11" db="EMBL/GenBank/DDBJ databases">
        <title>Genome sequence.</title>
        <authorList>
            <person name="Sun Q."/>
        </authorList>
    </citation>
    <scope>NUCLEOTIDE SEQUENCE</scope>
    <source>
        <strain evidence="2">JC740</strain>
    </source>
</reference>
<evidence type="ECO:0000313" key="3">
    <source>
        <dbReference type="Proteomes" id="UP001430306"/>
    </source>
</evidence>
<evidence type="ECO:0000313" key="2">
    <source>
        <dbReference type="EMBL" id="MCC9641107.1"/>
    </source>
</evidence>
<dbReference type="RefSeq" id="WP_230271032.1">
    <property type="nucleotide sequence ID" value="NZ_JAJKFW010000004.1"/>
</dbReference>
<keyword evidence="1" id="KW-0812">Transmembrane</keyword>
<name>A0ABS8NDV7_9BACT</name>
<dbReference type="EMBL" id="JAJKFW010000004">
    <property type="protein sequence ID" value="MCC9641107.1"/>
    <property type="molecule type" value="Genomic_DNA"/>
</dbReference>
<dbReference type="SUPFAM" id="SSF52266">
    <property type="entry name" value="SGNH hydrolase"/>
    <property type="match status" value="1"/>
</dbReference>
<comment type="caution">
    <text evidence="2">The sequence shown here is derived from an EMBL/GenBank/DDBJ whole genome shotgun (WGS) entry which is preliminary data.</text>
</comment>
<gene>
    <name evidence="2" type="ORF">LOC71_02395</name>
</gene>
<keyword evidence="1" id="KW-1133">Transmembrane helix</keyword>
<keyword evidence="2" id="KW-0378">Hydrolase</keyword>
<sequence length="393" mass="45216">MSNEGSPSQQTPVTLSVKKRILFSLVVVISFFCVAEITFRGLELIWPPHDVDLGLGFNRDSRVFVESPVDADRMETDRAKRVSFVRQWFQRTKPSNVFRIVALGGSSVNQLEPQFKRLENELSTETQTVEIINCGGFAYGSHRLVLVLREMLAYDPDLFLIYTGHNEFEEVEQLSLSGVEHLAIERTISHSAIIRFIRDRRTDYEISRLEREHNQRLLSREEPVSETNFARAWSHEFDQDDVRERMESYEHNLRVMLTTAKKRDIPVIMGTVSSNLLMPYLPEEAATRYRDVYELWKTESIEPGLQLANRILAETAGRHQCSELENNILRRLADEFSIPLIDIESAIAKQEPHGIPGETLFDDHCHLNSAGRDIWASQFAPEIQKVLSTSRMP</sequence>
<keyword evidence="3" id="KW-1185">Reference proteome</keyword>